<dbReference type="AlphaFoldDB" id="A0A1X7KNN7"/>
<dbReference type="Gene3D" id="3.60.110.10">
    <property type="entry name" value="Carbon-nitrogen hydrolase"/>
    <property type="match status" value="1"/>
</dbReference>
<dbReference type="PROSITE" id="PS01227">
    <property type="entry name" value="UPF0012"/>
    <property type="match status" value="1"/>
</dbReference>
<dbReference type="InterPro" id="IPR036526">
    <property type="entry name" value="C-N_Hydrolase_sf"/>
</dbReference>
<evidence type="ECO:0000256" key="2">
    <source>
        <dbReference type="ARBA" id="ARBA00022801"/>
    </source>
</evidence>
<dbReference type="PANTHER" id="PTHR23088">
    <property type="entry name" value="NITRILASE-RELATED"/>
    <property type="match status" value="1"/>
</dbReference>
<keyword evidence="5" id="KW-1185">Reference proteome</keyword>
<dbReference type="InterPro" id="IPR001110">
    <property type="entry name" value="UPF0012_CS"/>
</dbReference>
<keyword evidence="2 4" id="KW-0378">Hydrolase</keyword>
<proteinExistence type="inferred from homology"/>
<dbReference type="RefSeq" id="WP_085545296.1">
    <property type="nucleotide sequence ID" value="NZ_FXBB01000032.1"/>
</dbReference>
<dbReference type="GO" id="GO:0016811">
    <property type="term" value="F:hydrolase activity, acting on carbon-nitrogen (but not peptide) bonds, in linear amides"/>
    <property type="evidence" value="ECO:0007669"/>
    <property type="project" value="InterPro"/>
</dbReference>
<dbReference type="OrthoDB" id="9811121at2"/>
<accession>A0A1X7KNN7</accession>
<protein>
    <submittedName>
        <fullName evidence="4">Predicted amidohydrolase</fullName>
    </submittedName>
</protein>
<organism evidence="4 5">
    <name type="scientific">Dethiosulfovibrio salsuginis</name>
    <dbReference type="NCBI Taxonomy" id="561720"/>
    <lineage>
        <taxon>Bacteria</taxon>
        <taxon>Thermotogati</taxon>
        <taxon>Synergistota</taxon>
        <taxon>Synergistia</taxon>
        <taxon>Synergistales</taxon>
        <taxon>Dethiosulfovibrionaceae</taxon>
        <taxon>Dethiosulfovibrio</taxon>
    </lineage>
</organism>
<evidence type="ECO:0000313" key="5">
    <source>
        <dbReference type="Proteomes" id="UP000193355"/>
    </source>
</evidence>
<dbReference type="Pfam" id="PF00795">
    <property type="entry name" value="CN_hydrolase"/>
    <property type="match status" value="1"/>
</dbReference>
<dbReference type="InterPro" id="IPR003010">
    <property type="entry name" value="C-N_Hydrolase"/>
</dbReference>
<evidence type="ECO:0000313" key="4">
    <source>
        <dbReference type="EMBL" id="SMG42993.1"/>
    </source>
</evidence>
<reference evidence="5" key="1">
    <citation type="submission" date="2017-04" db="EMBL/GenBank/DDBJ databases">
        <authorList>
            <person name="Varghese N."/>
            <person name="Submissions S."/>
        </authorList>
    </citation>
    <scope>NUCLEOTIDE SEQUENCE [LARGE SCALE GENOMIC DNA]</scope>
    <source>
        <strain evidence="5">USBA 82</strain>
    </source>
</reference>
<feature type="domain" description="CN hydrolase" evidence="3">
    <location>
        <begin position="4"/>
        <end position="250"/>
    </location>
</feature>
<dbReference type="EMBL" id="FXBB01000032">
    <property type="protein sequence ID" value="SMG42993.1"/>
    <property type="molecule type" value="Genomic_DNA"/>
</dbReference>
<dbReference type="InterPro" id="IPR045254">
    <property type="entry name" value="Nit1/2_C-N_Hydrolase"/>
</dbReference>
<gene>
    <name evidence="4" type="ORF">SAMN06275492_13221</name>
</gene>
<comment type="similarity">
    <text evidence="1">Belongs to the carbon-nitrogen hydrolase superfamily. NIT1/NIT2 family.</text>
</comment>
<sequence>METRKIAIAQMDSGPHKEINLQKMEGMISEAAKQGVSFVAFPETSIVMPATGEDREADSEDIHGPSIARLSEAAKEAGIWVHCGSIPERIEGDKRSHNTSVVISPEGEIAGIYRKIHLFDIDMEGGPSVMESVSYSPGKDVVTVETDIGTLGLSICYDLRFPELFRMLVLKGARILVVPACFTADTGKEHWEPLLRARAIENQCYVLAPAQTGMKPRYRAHGKSLVVDPWGTITACKADGEGLILSEVDMGRVESIRHSVPCLRNRRPDIYGWNL</sequence>
<dbReference type="Proteomes" id="UP000193355">
    <property type="component" value="Unassembled WGS sequence"/>
</dbReference>
<dbReference type="CDD" id="cd07572">
    <property type="entry name" value="nit"/>
    <property type="match status" value="1"/>
</dbReference>
<evidence type="ECO:0000256" key="1">
    <source>
        <dbReference type="ARBA" id="ARBA00010613"/>
    </source>
</evidence>
<dbReference type="STRING" id="561720.SAMN06275492_13221"/>
<name>A0A1X7KNN7_9BACT</name>
<dbReference type="SUPFAM" id="SSF56317">
    <property type="entry name" value="Carbon-nitrogen hydrolase"/>
    <property type="match status" value="1"/>
</dbReference>
<evidence type="ECO:0000259" key="3">
    <source>
        <dbReference type="PROSITE" id="PS50263"/>
    </source>
</evidence>
<dbReference type="PANTHER" id="PTHR23088:SF27">
    <property type="entry name" value="DEAMINATED GLUTATHIONE AMIDASE"/>
    <property type="match status" value="1"/>
</dbReference>
<dbReference type="PROSITE" id="PS50263">
    <property type="entry name" value="CN_HYDROLASE"/>
    <property type="match status" value="1"/>
</dbReference>